<evidence type="ECO:0000313" key="2">
    <source>
        <dbReference type="EMBL" id="ABA99348.1"/>
    </source>
</evidence>
<accession>Q2QP75</accession>
<feature type="compositionally biased region" description="Basic residues" evidence="1">
    <location>
        <begin position="58"/>
        <end position="75"/>
    </location>
</feature>
<proteinExistence type="predicted"/>
<reference evidence="2" key="2">
    <citation type="submission" date="2005-04" db="EMBL/GenBank/DDBJ databases">
        <authorList>
            <person name="Buell C.R."/>
            <person name="Wing R.A."/>
            <person name="McCombie W.A."/>
            <person name="Ouyang S."/>
        </authorList>
    </citation>
    <scope>NUCLEOTIDE SEQUENCE</scope>
</reference>
<feature type="region of interest" description="Disordered" evidence="1">
    <location>
        <begin position="51"/>
        <end position="129"/>
    </location>
</feature>
<name>Q2QP75_ORYSJ</name>
<dbReference type="EMBL" id="DP000011">
    <property type="protein sequence ID" value="ABA99348.1"/>
    <property type="molecule type" value="Genomic_DNA"/>
</dbReference>
<protein>
    <submittedName>
        <fullName evidence="2">Uncharacterized protein</fullName>
    </submittedName>
</protein>
<feature type="compositionally biased region" description="Basic residues" evidence="1">
    <location>
        <begin position="120"/>
        <end position="129"/>
    </location>
</feature>
<dbReference type="AlphaFoldDB" id="Q2QP75"/>
<evidence type="ECO:0000256" key="1">
    <source>
        <dbReference type="SAM" id="MobiDB-lite"/>
    </source>
</evidence>
<reference evidence="2" key="3">
    <citation type="submission" date="2006-01" db="EMBL/GenBank/DDBJ databases">
        <authorList>
            <person name="Buell R."/>
        </authorList>
    </citation>
    <scope>NUCLEOTIDE SEQUENCE</scope>
</reference>
<gene>
    <name evidence="2" type="ordered locus">LOC_Os12g35450</name>
</gene>
<reference evidence="2" key="1">
    <citation type="journal article" date="2005" name="BMC Biol.">
        <title>The sequence of rice chromosomes 11 and 12, rich in disease resistance genes and recent gene duplications.</title>
        <authorList>
            <consortium name="The rice chromosomes 11 and 12 sequencing consortia"/>
        </authorList>
    </citation>
    <scope>NUCLEOTIDE SEQUENCE [LARGE SCALE GENOMIC DNA]</scope>
</reference>
<organism evidence="2">
    <name type="scientific">Oryza sativa subsp. japonica</name>
    <name type="common">Rice</name>
    <dbReference type="NCBI Taxonomy" id="39947"/>
    <lineage>
        <taxon>Eukaryota</taxon>
        <taxon>Viridiplantae</taxon>
        <taxon>Streptophyta</taxon>
        <taxon>Embryophyta</taxon>
        <taxon>Tracheophyta</taxon>
        <taxon>Spermatophyta</taxon>
        <taxon>Magnoliopsida</taxon>
        <taxon>Liliopsida</taxon>
        <taxon>Poales</taxon>
        <taxon>Poaceae</taxon>
        <taxon>BOP clade</taxon>
        <taxon>Oryzoideae</taxon>
        <taxon>Oryzeae</taxon>
        <taxon>Oryzinae</taxon>
        <taxon>Oryza</taxon>
        <taxon>Oryza sativa</taxon>
    </lineage>
</organism>
<sequence>MRAAEAVGSARRGGCRLLPWLSSMWMWIGGRQRPRMWIGDWREERGSVAVGVAPGRRRESRRRPGSGEARRRRQRPGVEPAWRGGGGGVREWSGRGDATAAVSGRGGVDLEEVGGEGRRRSGGSRGGRR</sequence>